<sequence>MKKTDGQGCLEGTLERGKSGDQTGQHHGKKETIAQTAGSVGHAGLRRWMRFRQSIIRAGAPSGDPA</sequence>
<keyword evidence="3" id="KW-1185">Reference proteome</keyword>
<protein>
    <submittedName>
        <fullName evidence="2">Uncharacterized protein</fullName>
    </submittedName>
</protein>
<accession>A0A1I1GAM8</accession>
<evidence type="ECO:0000313" key="2">
    <source>
        <dbReference type="EMBL" id="SFC08601.1"/>
    </source>
</evidence>
<dbReference type="STRING" id="402385.SAMN05421848_0483"/>
<dbReference type="AlphaFoldDB" id="A0A1I1GAM8"/>
<proteinExistence type="predicted"/>
<feature type="region of interest" description="Disordered" evidence="1">
    <location>
        <begin position="1"/>
        <end position="45"/>
    </location>
</feature>
<evidence type="ECO:0000313" key="3">
    <source>
        <dbReference type="Proteomes" id="UP000199046"/>
    </source>
</evidence>
<gene>
    <name evidence="2" type="ORF">SAMN05421848_0483</name>
</gene>
<organism evidence="2 3">
    <name type="scientific">Kushneria avicenniae</name>
    <dbReference type="NCBI Taxonomy" id="402385"/>
    <lineage>
        <taxon>Bacteria</taxon>
        <taxon>Pseudomonadati</taxon>
        <taxon>Pseudomonadota</taxon>
        <taxon>Gammaproteobacteria</taxon>
        <taxon>Oceanospirillales</taxon>
        <taxon>Halomonadaceae</taxon>
        <taxon>Kushneria</taxon>
    </lineage>
</organism>
<dbReference type="EMBL" id="FOLY01000001">
    <property type="protein sequence ID" value="SFC08601.1"/>
    <property type="molecule type" value="Genomic_DNA"/>
</dbReference>
<evidence type="ECO:0000256" key="1">
    <source>
        <dbReference type="SAM" id="MobiDB-lite"/>
    </source>
</evidence>
<reference evidence="3" key="1">
    <citation type="submission" date="2016-10" db="EMBL/GenBank/DDBJ databases">
        <authorList>
            <person name="Varghese N."/>
            <person name="Submissions S."/>
        </authorList>
    </citation>
    <scope>NUCLEOTIDE SEQUENCE [LARGE SCALE GENOMIC DNA]</scope>
    <source>
        <strain evidence="3">DSM 23439</strain>
    </source>
</reference>
<name>A0A1I1GAM8_9GAMM</name>
<dbReference type="Proteomes" id="UP000199046">
    <property type="component" value="Unassembled WGS sequence"/>
</dbReference>